<protein>
    <submittedName>
        <fullName evidence="2">Uncharacterized protein</fullName>
    </submittedName>
</protein>
<gene>
    <name evidence="2" type="ORF">TCIL3000_10_9780</name>
</gene>
<feature type="region of interest" description="Disordered" evidence="1">
    <location>
        <begin position="426"/>
        <end position="451"/>
    </location>
</feature>
<feature type="compositionally biased region" description="Polar residues" evidence="1">
    <location>
        <begin position="429"/>
        <end position="441"/>
    </location>
</feature>
<dbReference type="VEuPathDB" id="TriTrypDB:TcIL3000_10_9780"/>
<accession>G0UXT3</accession>
<dbReference type="AlphaFoldDB" id="G0UXT3"/>
<dbReference type="EMBL" id="HE575323">
    <property type="protein sequence ID" value="CCC94200.1"/>
    <property type="molecule type" value="Genomic_DNA"/>
</dbReference>
<evidence type="ECO:0000313" key="2">
    <source>
        <dbReference type="EMBL" id="CCC94200.1"/>
    </source>
</evidence>
<evidence type="ECO:0000256" key="1">
    <source>
        <dbReference type="SAM" id="MobiDB-lite"/>
    </source>
</evidence>
<sequence>MSSRVTLQSYSAWPMSVDLDMFRAYVRGLSVDETLDYLLNITPDRHRDDERQVGTTTSPTLGTLGGQPSSVHTLSNEEHSVECHVGATSFEGDNDLGSDVGEKMRGPVVCADCDASTTARGTFCDNLQRMLALTAVKKPMYLRQEIEGQFNMFDMLRDNYLVMPYAFLSSYAIPITLRDRRILVEEYYSVNEEVLKFFFGDRLHNMELDGEPEGRFFWHWYSGPKYNLQGLRDTGISNSSLKRQWENLKRVCMFLHSAYRGKGGQVIPRTTPLLVALQQCFAFRGVLGENYATFAFGFEHCLKCRFFERLSYAECVNLYNILATMWCDDSNLMLRQSFCTLCTRIARFLDDNRVVAEIHNMAFGETMRPRWQQQLDGMQRAISTNTGVGNASSTQGKSDVNNLGNMEQPTVSNVSFDLLPRDCSHQRQESNSFKDLQPTETQTRKERLPCNAGSSTNVLQAGQEATNNIVFSNTCGMSSAVGGANYSNLSANRAFSRRFLSEFSNIIKNLVRVAAVIGNTGGLREALDAFYTRVYLPLENMGTRSACVHPTDCGVLRPGAFTSPTAPQPVACAAGTGPATNLAGSTGRHLPSPSSDTNNGNGASGWEEPHNDEKVSLLSGTGPNTFCGTNCGGTAGARLAKGHPYPMLRSSLSFGSSSGNIAGMVDKGLYLRELCLLLNSLPNFFARLTQISEEDHTECGGEFRNLVLALRMLVQILTAAGDR</sequence>
<dbReference type="InterPro" id="IPR008614">
    <property type="entry name" value="FIBP"/>
</dbReference>
<dbReference type="GO" id="GO:0005634">
    <property type="term" value="C:nucleus"/>
    <property type="evidence" value="ECO:0007669"/>
    <property type="project" value="TreeGrafter"/>
</dbReference>
<organism evidence="2">
    <name type="scientific">Trypanosoma congolense (strain IL3000)</name>
    <dbReference type="NCBI Taxonomy" id="1068625"/>
    <lineage>
        <taxon>Eukaryota</taxon>
        <taxon>Discoba</taxon>
        <taxon>Euglenozoa</taxon>
        <taxon>Kinetoplastea</taxon>
        <taxon>Metakinetoplastina</taxon>
        <taxon>Trypanosomatida</taxon>
        <taxon>Trypanosomatidae</taxon>
        <taxon>Trypanosoma</taxon>
        <taxon>Nannomonas</taxon>
    </lineage>
</organism>
<feature type="region of interest" description="Disordered" evidence="1">
    <location>
        <begin position="582"/>
        <end position="618"/>
    </location>
</feature>
<name>G0UXT3_TRYCI</name>
<dbReference type="PANTHER" id="PTHR13223">
    <property type="entry name" value="ACIDIC FIBROBLAST GROWTH FACTOR INTRACELLULAR BINDING PROTEIN"/>
    <property type="match status" value="1"/>
</dbReference>
<feature type="compositionally biased region" description="Polar residues" evidence="1">
    <location>
        <begin position="592"/>
        <end position="601"/>
    </location>
</feature>
<dbReference type="PANTHER" id="PTHR13223:SF2">
    <property type="entry name" value="ACIDIC FIBROBLAST GROWTH FACTOR INTRACELLULAR-BINDING PROTEIN"/>
    <property type="match status" value="1"/>
</dbReference>
<proteinExistence type="predicted"/>
<reference evidence="2" key="1">
    <citation type="journal article" date="2012" name="Proc. Natl. Acad. Sci. U.S.A.">
        <title>Antigenic diversity is generated by distinct evolutionary mechanisms in African trypanosome species.</title>
        <authorList>
            <person name="Jackson A.P."/>
            <person name="Berry A."/>
            <person name="Aslett M."/>
            <person name="Allison H.C."/>
            <person name="Burton P."/>
            <person name="Vavrova-Anderson J."/>
            <person name="Brown R."/>
            <person name="Browne H."/>
            <person name="Corton N."/>
            <person name="Hauser H."/>
            <person name="Gamble J."/>
            <person name="Gilderthorp R."/>
            <person name="Marcello L."/>
            <person name="McQuillan J."/>
            <person name="Otto T.D."/>
            <person name="Quail M.A."/>
            <person name="Sanders M.J."/>
            <person name="van Tonder A."/>
            <person name="Ginger M.L."/>
            <person name="Field M.C."/>
            <person name="Barry J.D."/>
            <person name="Hertz-Fowler C."/>
            <person name="Berriman M."/>
        </authorList>
    </citation>
    <scope>NUCLEOTIDE SEQUENCE</scope>
    <source>
        <strain evidence="2">IL3000</strain>
    </source>
</reference>
<feature type="region of interest" description="Disordered" evidence="1">
    <location>
        <begin position="48"/>
        <end position="72"/>
    </location>
</feature>